<keyword evidence="5 10" id="KW-0031">Aminopeptidase</keyword>
<evidence type="ECO:0000256" key="1">
    <source>
        <dbReference type="ARBA" id="ARBA00001941"/>
    </source>
</evidence>
<dbReference type="EMBL" id="JADKFW010000004">
    <property type="protein sequence ID" value="MBK9717383.1"/>
    <property type="molecule type" value="Genomic_DNA"/>
</dbReference>
<keyword evidence="9" id="KW-0482">Metalloprotease</keyword>
<keyword evidence="6" id="KW-0645">Protease</keyword>
<sequence length="366" mass="41134">MNWIDKYGELLASYSLYLKPGELVFVRATTLAESLVKSFYKHATKLGAIVEVEWIFDGQQDILLEYGNADQLKYVNPRSLALIQECNAYILIRAPFQSNKDMAETDPNKVQLLTEANAAFSKIYFERLGNGSLKRSLCQFPTQQGADQANMSLDEYAIFIQKACFLDREQPAEHWLDISKMQQGIVDYLNPCKVMRYEHQNWSIEFGVEGRTWINSDGKSNMPSGEVFTSPIEDSVHGTIYFDYPTLMFGKDVQGITLEVKDGVIQSWSANIGQEVLDQVFAIEGTRVFGEAAIGTNPNIQQATKNILFDEKIGGTVHMAVGQSYYQCGGKNKSTIHWDLISDMKNGGRIYADGVLIYKEGVFLLG</sequence>
<keyword evidence="8" id="KW-0378">Hydrolase</keyword>
<dbReference type="Pfam" id="PF02073">
    <property type="entry name" value="Peptidase_M29"/>
    <property type="match status" value="1"/>
</dbReference>
<evidence type="ECO:0000256" key="2">
    <source>
        <dbReference type="ARBA" id="ARBA00001946"/>
    </source>
</evidence>
<dbReference type="AlphaFoldDB" id="A0A9D7S8W4"/>
<proteinExistence type="inferred from homology"/>
<evidence type="ECO:0000313" key="10">
    <source>
        <dbReference type="EMBL" id="MBK9717383.1"/>
    </source>
</evidence>
<comment type="similarity">
    <text evidence="4">Belongs to the peptidase M29 family.</text>
</comment>
<dbReference type="GO" id="GO:0004177">
    <property type="term" value="F:aminopeptidase activity"/>
    <property type="evidence" value="ECO:0007669"/>
    <property type="project" value="UniProtKB-KW"/>
</dbReference>
<evidence type="ECO:0000256" key="3">
    <source>
        <dbReference type="ARBA" id="ARBA00001947"/>
    </source>
</evidence>
<comment type="cofactor">
    <cofactor evidence="2">
        <name>Mg(2+)</name>
        <dbReference type="ChEBI" id="CHEBI:18420"/>
    </cofactor>
</comment>
<keyword evidence="7" id="KW-0479">Metal-binding</keyword>
<accession>A0A9D7S8W4</accession>
<protein>
    <submittedName>
        <fullName evidence="10">Aminopeptidase</fullName>
    </submittedName>
</protein>
<evidence type="ECO:0000256" key="6">
    <source>
        <dbReference type="ARBA" id="ARBA00022670"/>
    </source>
</evidence>
<evidence type="ECO:0000256" key="5">
    <source>
        <dbReference type="ARBA" id="ARBA00022438"/>
    </source>
</evidence>
<dbReference type="Proteomes" id="UP000808349">
    <property type="component" value="Unassembled WGS sequence"/>
</dbReference>
<gene>
    <name evidence="10" type="ORF">IPO85_07705</name>
</gene>
<evidence type="ECO:0000256" key="8">
    <source>
        <dbReference type="ARBA" id="ARBA00022801"/>
    </source>
</evidence>
<comment type="cofactor">
    <cofactor evidence="1">
        <name>Co(2+)</name>
        <dbReference type="ChEBI" id="CHEBI:48828"/>
    </cofactor>
</comment>
<organism evidence="10 11">
    <name type="scientific">Candidatus Defluviibacterium haderslevense</name>
    <dbReference type="NCBI Taxonomy" id="2981993"/>
    <lineage>
        <taxon>Bacteria</taxon>
        <taxon>Pseudomonadati</taxon>
        <taxon>Bacteroidota</taxon>
        <taxon>Saprospiria</taxon>
        <taxon>Saprospirales</taxon>
        <taxon>Saprospiraceae</taxon>
        <taxon>Candidatus Defluviibacterium</taxon>
    </lineage>
</organism>
<dbReference type="InterPro" id="IPR035097">
    <property type="entry name" value="M29_N-terminal"/>
</dbReference>
<dbReference type="InterPro" id="IPR000787">
    <property type="entry name" value="Peptidase_M29"/>
</dbReference>
<dbReference type="InterPro" id="IPR052170">
    <property type="entry name" value="M29_Exopeptidase"/>
</dbReference>
<dbReference type="Gene3D" id="3.40.1830.10">
    <property type="entry name" value="Thermophilic metalloprotease (M29)"/>
    <property type="match status" value="1"/>
</dbReference>
<evidence type="ECO:0000313" key="11">
    <source>
        <dbReference type="Proteomes" id="UP000808349"/>
    </source>
</evidence>
<dbReference type="PANTHER" id="PTHR34448">
    <property type="entry name" value="AMINOPEPTIDASE"/>
    <property type="match status" value="1"/>
</dbReference>
<dbReference type="SUPFAM" id="SSF144052">
    <property type="entry name" value="Thermophilic metalloprotease-like"/>
    <property type="match status" value="1"/>
</dbReference>
<dbReference type="GO" id="GO:0046872">
    <property type="term" value="F:metal ion binding"/>
    <property type="evidence" value="ECO:0007669"/>
    <property type="project" value="UniProtKB-KW"/>
</dbReference>
<name>A0A9D7S8W4_9BACT</name>
<comment type="caution">
    <text evidence="10">The sequence shown here is derived from an EMBL/GenBank/DDBJ whole genome shotgun (WGS) entry which is preliminary data.</text>
</comment>
<evidence type="ECO:0000256" key="7">
    <source>
        <dbReference type="ARBA" id="ARBA00022723"/>
    </source>
</evidence>
<dbReference type="GO" id="GO:0006508">
    <property type="term" value="P:proteolysis"/>
    <property type="evidence" value="ECO:0007669"/>
    <property type="project" value="UniProtKB-KW"/>
</dbReference>
<reference evidence="10 11" key="1">
    <citation type="submission" date="2020-10" db="EMBL/GenBank/DDBJ databases">
        <title>Connecting structure to function with the recovery of over 1000 high-quality activated sludge metagenome-assembled genomes encoding full-length rRNA genes using long-read sequencing.</title>
        <authorList>
            <person name="Singleton C.M."/>
            <person name="Petriglieri F."/>
            <person name="Kristensen J.M."/>
            <person name="Kirkegaard R.H."/>
            <person name="Michaelsen T.Y."/>
            <person name="Andersen M.H."/>
            <person name="Karst S.M."/>
            <person name="Dueholm M.S."/>
            <person name="Nielsen P.H."/>
            <person name="Albertsen M."/>
        </authorList>
    </citation>
    <scope>NUCLEOTIDE SEQUENCE [LARGE SCALE GENOMIC DNA]</scope>
    <source>
        <strain evidence="10">Ribe_18-Q3-R11-54_BAT3C.373</strain>
    </source>
</reference>
<comment type="cofactor">
    <cofactor evidence="3">
        <name>Zn(2+)</name>
        <dbReference type="ChEBI" id="CHEBI:29105"/>
    </cofactor>
</comment>
<dbReference type="PANTHER" id="PTHR34448:SF1">
    <property type="entry name" value="BLL6088 PROTEIN"/>
    <property type="match status" value="1"/>
</dbReference>
<dbReference type="GO" id="GO:0008237">
    <property type="term" value="F:metallopeptidase activity"/>
    <property type="evidence" value="ECO:0007669"/>
    <property type="project" value="UniProtKB-KW"/>
</dbReference>
<evidence type="ECO:0000256" key="4">
    <source>
        <dbReference type="ARBA" id="ARBA00008236"/>
    </source>
</evidence>
<evidence type="ECO:0000256" key="9">
    <source>
        <dbReference type="ARBA" id="ARBA00023049"/>
    </source>
</evidence>